<evidence type="ECO:0000256" key="1">
    <source>
        <dbReference type="ARBA" id="ARBA00022723"/>
    </source>
</evidence>
<keyword evidence="4" id="KW-0808">Transferase</keyword>
<evidence type="ECO:0000256" key="2">
    <source>
        <dbReference type="ARBA" id="ARBA00022801"/>
    </source>
</evidence>
<feature type="domain" description="Sulfatase N-terminal" evidence="3">
    <location>
        <begin position="5"/>
        <end position="372"/>
    </location>
</feature>
<dbReference type="AlphaFoldDB" id="A0A6B0Y0B4"/>
<reference evidence="4" key="1">
    <citation type="submission" date="2019-09" db="EMBL/GenBank/DDBJ databases">
        <title>Characterisation of the sponge microbiome using genome-centric metagenomics.</title>
        <authorList>
            <person name="Engelberts J.P."/>
            <person name="Robbins S.J."/>
            <person name="De Goeij J.M."/>
            <person name="Aranda M."/>
            <person name="Bell S.C."/>
            <person name="Webster N.S."/>
        </authorList>
    </citation>
    <scope>NUCLEOTIDE SEQUENCE</scope>
    <source>
        <strain evidence="4">SB0664_bin_43</strain>
    </source>
</reference>
<protein>
    <submittedName>
        <fullName evidence="4">Sulfatase-like hydrolase/transferase</fullName>
    </submittedName>
</protein>
<dbReference type="PANTHER" id="PTHR45953">
    <property type="entry name" value="IDURONATE 2-SULFATASE"/>
    <property type="match status" value="1"/>
</dbReference>
<dbReference type="GO" id="GO:0016740">
    <property type="term" value="F:transferase activity"/>
    <property type="evidence" value="ECO:0007669"/>
    <property type="project" value="UniProtKB-KW"/>
</dbReference>
<dbReference type="Pfam" id="PF00884">
    <property type="entry name" value="Sulfatase"/>
    <property type="match status" value="1"/>
</dbReference>
<dbReference type="EMBL" id="VXRY01000356">
    <property type="protein sequence ID" value="MXY34211.1"/>
    <property type="molecule type" value="Genomic_DNA"/>
</dbReference>
<proteinExistence type="predicted"/>
<evidence type="ECO:0000259" key="3">
    <source>
        <dbReference type="Pfam" id="PF00884"/>
    </source>
</evidence>
<dbReference type="GO" id="GO:0046872">
    <property type="term" value="F:metal ion binding"/>
    <property type="evidence" value="ECO:0007669"/>
    <property type="project" value="UniProtKB-KW"/>
</dbReference>
<evidence type="ECO:0000313" key="4">
    <source>
        <dbReference type="EMBL" id="MXY34211.1"/>
    </source>
</evidence>
<dbReference type="PANTHER" id="PTHR45953:SF1">
    <property type="entry name" value="IDURONATE 2-SULFATASE"/>
    <property type="match status" value="1"/>
</dbReference>
<accession>A0A6B0Y0B4</accession>
<comment type="caution">
    <text evidence="4">The sequence shown here is derived from an EMBL/GenBank/DDBJ whole genome shotgun (WGS) entry which is preliminary data.</text>
</comment>
<keyword evidence="2 4" id="KW-0378">Hydrolase</keyword>
<organism evidence="4">
    <name type="scientific">Boseongicola sp. SB0664_bin_43</name>
    <dbReference type="NCBI Taxonomy" id="2604844"/>
    <lineage>
        <taxon>Bacteria</taxon>
        <taxon>Pseudomonadati</taxon>
        <taxon>Pseudomonadota</taxon>
        <taxon>Alphaproteobacteria</taxon>
        <taxon>Rhodobacterales</taxon>
        <taxon>Paracoccaceae</taxon>
        <taxon>Boseongicola</taxon>
    </lineage>
</organism>
<dbReference type="Gene3D" id="3.40.720.10">
    <property type="entry name" value="Alkaline Phosphatase, subunit A"/>
    <property type="match status" value="1"/>
</dbReference>
<sequence>MSETPNVLIIVIDQLRGDLLGGGGLARIAHLPRLREFASEAVMFANHYSVVSPCGPSRVSLLTGQYAMNHRAVRNGTPLRHDTPNIATAARTIGYSPQLFGYTDTTQDPRVLDADDPRLQSDEELMAGFDEVLRMRSQTDDRAWRDHLAAKGSPLPEYPATYRPDGDRVSDPARYAAEDSDTAFLTDRFIASMSGAAQGWFALLTYIRPHPPFVAPAPFNRMYDPADMPAPATALGGEGDPDRHPFVAPARERQPPASMVVGFPDLDASAETTAELRAIYLGLASEVDVHFGRVIDWLKASGQWNDTILVVTSDHGEMLGDYGMWGKGTFHEAAFRVPLIVRDPSRPDTHGEIFDGMTESIDVAVTLLDRLGAGVPHAMNGTSLLPFLDDVQGATRTCSMSEYDFGDPVTPTLWMRRLGVRSRESNLAVFRSGRYRLVQFGCDLPPILFDMDRDGEGRNIAGDPGAPEILQRLMGELLRHRMSNAEGTFARTKVGDAGVRTGNC</sequence>
<dbReference type="SUPFAM" id="SSF53649">
    <property type="entry name" value="Alkaline phosphatase-like"/>
    <property type="match status" value="1"/>
</dbReference>
<keyword evidence="1" id="KW-0479">Metal-binding</keyword>
<dbReference type="InterPro" id="IPR017850">
    <property type="entry name" value="Alkaline_phosphatase_core_sf"/>
</dbReference>
<dbReference type="GO" id="GO:0005737">
    <property type="term" value="C:cytoplasm"/>
    <property type="evidence" value="ECO:0007669"/>
    <property type="project" value="TreeGrafter"/>
</dbReference>
<gene>
    <name evidence="4" type="ORF">F4Y60_09015</name>
</gene>
<dbReference type="InterPro" id="IPR000917">
    <property type="entry name" value="Sulfatase_N"/>
</dbReference>
<name>A0A6B0Y0B4_9RHOB</name>
<dbReference type="GO" id="GO:0008484">
    <property type="term" value="F:sulfuric ester hydrolase activity"/>
    <property type="evidence" value="ECO:0007669"/>
    <property type="project" value="TreeGrafter"/>
</dbReference>